<evidence type="ECO:0000313" key="1">
    <source>
        <dbReference type="EMBL" id="RRT73874.1"/>
    </source>
</evidence>
<accession>A0A427ACB4</accession>
<dbReference type="EMBL" id="AMZH03002950">
    <property type="protein sequence ID" value="RRT73874.1"/>
    <property type="molecule type" value="Genomic_DNA"/>
</dbReference>
<reference evidence="1 2" key="1">
    <citation type="journal article" date="2014" name="Agronomy (Basel)">
        <title>A Draft Genome Sequence for Ensete ventricosum, the Drought-Tolerant Tree Against Hunger.</title>
        <authorList>
            <person name="Harrison J."/>
            <person name="Moore K.A."/>
            <person name="Paszkiewicz K."/>
            <person name="Jones T."/>
            <person name="Grant M."/>
            <person name="Ambacheew D."/>
            <person name="Muzemil S."/>
            <person name="Studholme D.J."/>
        </authorList>
    </citation>
    <scope>NUCLEOTIDE SEQUENCE [LARGE SCALE GENOMIC DNA]</scope>
</reference>
<sequence>MIRSVPMEARGRGLPLRGRKVVEVVATDRLFHGDSIRVRRMTWRFYTSREAGPRVVRLLRVVFLPTRNLNRGGVCFIWLSVTPGVDSGLRRCAAAVPVSVHQPAAGLYSMHLIPRARGAHGVDRHTVSEPCMHSATQTRPSYLGGHGRKTAIKYPDAMSSIPQLNIIASPNAVQSILRKIAAPRRFLGASSPTTAFFGPELDHKLLHQSLSLFSSAPKVYSYFPDYSTFNQ</sequence>
<name>A0A427ACB4_ENSVE</name>
<gene>
    <name evidence="1" type="ORF">B296_00032307</name>
</gene>
<organism evidence="1 2">
    <name type="scientific">Ensete ventricosum</name>
    <name type="common">Abyssinian banana</name>
    <name type="synonym">Musa ensete</name>
    <dbReference type="NCBI Taxonomy" id="4639"/>
    <lineage>
        <taxon>Eukaryota</taxon>
        <taxon>Viridiplantae</taxon>
        <taxon>Streptophyta</taxon>
        <taxon>Embryophyta</taxon>
        <taxon>Tracheophyta</taxon>
        <taxon>Spermatophyta</taxon>
        <taxon>Magnoliopsida</taxon>
        <taxon>Liliopsida</taxon>
        <taxon>Zingiberales</taxon>
        <taxon>Musaceae</taxon>
        <taxon>Ensete</taxon>
    </lineage>
</organism>
<dbReference type="AlphaFoldDB" id="A0A427ACB4"/>
<evidence type="ECO:0000313" key="2">
    <source>
        <dbReference type="Proteomes" id="UP000287651"/>
    </source>
</evidence>
<protein>
    <submittedName>
        <fullName evidence="1">Uncharacterized protein</fullName>
    </submittedName>
</protein>
<comment type="caution">
    <text evidence="1">The sequence shown here is derived from an EMBL/GenBank/DDBJ whole genome shotgun (WGS) entry which is preliminary data.</text>
</comment>
<dbReference type="Proteomes" id="UP000287651">
    <property type="component" value="Unassembled WGS sequence"/>
</dbReference>
<proteinExistence type="predicted"/>